<organism evidence="6 7">
    <name type="scientific">Methanocella arvoryzae (strain DSM 22066 / NBRC 105507 / MRE50)</name>
    <dbReference type="NCBI Taxonomy" id="351160"/>
    <lineage>
        <taxon>Archaea</taxon>
        <taxon>Methanobacteriati</taxon>
        <taxon>Methanobacteriota</taxon>
        <taxon>Stenosarchaea group</taxon>
        <taxon>Methanomicrobia</taxon>
        <taxon>Methanocellales</taxon>
        <taxon>Methanocellaceae</taxon>
        <taxon>Methanocella</taxon>
    </lineage>
</organism>
<comment type="subcellular location">
    <subcellularLocation>
        <location evidence="5">Cell membrane</location>
        <topology evidence="5">Multi-pass membrane protein</topology>
    </subcellularLocation>
    <subcellularLocation>
        <location evidence="1">Membrane</location>
        <topology evidence="1">Multi-pass membrane protein</topology>
    </subcellularLocation>
</comment>
<feature type="transmembrane region" description="Helical" evidence="5">
    <location>
        <begin position="240"/>
        <end position="257"/>
    </location>
</feature>
<dbReference type="InterPro" id="IPR002781">
    <property type="entry name" value="TM_pro_TauE-like"/>
</dbReference>
<dbReference type="PANTHER" id="PTHR43701">
    <property type="entry name" value="MEMBRANE TRANSPORTER PROTEIN MJ0441-RELATED"/>
    <property type="match status" value="1"/>
</dbReference>
<evidence type="ECO:0000256" key="2">
    <source>
        <dbReference type="ARBA" id="ARBA00022692"/>
    </source>
</evidence>
<dbReference type="eggNOG" id="arCOG02050">
    <property type="taxonomic scope" value="Archaea"/>
</dbReference>
<dbReference type="EMBL" id="AM114193">
    <property type="protein sequence ID" value="CAJ37240.1"/>
    <property type="molecule type" value="Genomic_DNA"/>
</dbReference>
<accession>Q0W303</accession>
<name>Q0W303_METAR</name>
<feature type="transmembrane region" description="Helical" evidence="5">
    <location>
        <begin position="78"/>
        <end position="97"/>
    </location>
</feature>
<reference evidence="6 7" key="1">
    <citation type="journal article" date="2006" name="Science">
        <title>Genome of rice cluster I archaea -- the key methane producers in the rice rhizosphere.</title>
        <authorList>
            <person name="Erkel C."/>
            <person name="Kube M."/>
            <person name="Reinhardt R."/>
            <person name="Liesack W."/>
        </authorList>
    </citation>
    <scope>NUCLEOTIDE SEQUENCE [LARGE SCALE GENOMIC DNA]</scope>
    <source>
        <strain evidence="7">DSM 22066 / NBRC 105507 / MRE50</strain>
    </source>
</reference>
<dbReference type="GO" id="GO:0005886">
    <property type="term" value="C:plasma membrane"/>
    <property type="evidence" value="ECO:0007669"/>
    <property type="project" value="UniProtKB-SubCell"/>
</dbReference>
<proteinExistence type="inferred from homology"/>
<dbReference type="InterPro" id="IPR051598">
    <property type="entry name" value="TSUP/Inactive_protease-like"/>
</dbReference>
<evidence type="ECO:0000313" key="7">
    <source>
        <dbReference type="Proteomes" id="UP000000663"/>
    </source>
</evidence>
<feature type="transmembrane region" description="Helical" evidence="5">
    <location>
        <begin position="178"/>
        <end position="199"/>
    </location>
</feature>
<dbReference type="KEGG" id="rci:RCIX2106"/>
<dbReference type="STRING" id="351160.RCIX2106"/>
<protein>
    <recommendedName>
        <fullName evidence="5">Probable membrane transporter protein</fullName>
    </recommendedName>
</protein>
<keyword evidence="2 5" id="KW-0812">Transmembrane</keyword>
<comment type="similarity">
    <text evidence="5">Belongs to the 4-toluene sulfonate uptake permease (TSUP) (TC 2.A.102) family.</text>
</comment>
<sequence>MLSAVSIILFLITGLIAGAFGGLLGLGGAVILVPVLTLGFGLPIHLAIPVSLISNIFVSLTSVMSYRRRGLLHRRTIWIMNVWSVTGIILGTLVAAWSPDTRIKLLFGIFLLFMIAEAVLVKREIDLGEAQEPEKLNVPAFSALGFCMGLLGALLGIGGGTLAVPVQNSLLKVPLRNAIANSLATIVVSASVGAVTYFIVGSGTLFSATEALVIAAAIVPGSVIGAKLATMFSDRLPVRYIRYIFYLVLLYISYNMIRSGMGW</sequence>
<evidence type="ECO:0000256" key="4">
    <source>
        <dbReference type="ARBA" id="ARBA00023136"/>
    </source>
</evidence>
<evidence type="ECO:0000256" key="1">
    <source>
        <dbReference type="ARBA" id="ARBA00004141"/>
    </source>
</evidence>
<evidence type="ECO:0000313" key="6">
    <source>
        <dbReference type="EMBL" id="CAJ37240.1"/>
    </source>
</evidence>
<dbReference type="OrthoDB" id="148229at2157"/>
<keyword evidence="3 5" id="KW-1133">Transmembrane helix</keyword>
<dbReference type="AlphaFoldDB" id="Q0W303"/>
<evidence type="ECO:0000256" key="5">
    <source>
        <dbReference type="RuleBase" id="RU363041"/>
    </source>
</evidence>
<keyword evidence="4 5" id="KW-0472">Membrane</keyword>
<dbReference type="Proteomes" id="UP000000663">
    <property type="component" value="Chromosome"/>
</dbReference>
<feature type="transmembrane region" description="Helical" evidence="5">
    <location>
        <begin position="141"/>
        <end position="166"/>
    </location>
</feature>
<feature type="transmembrane region" description="Helical" evidence="5">
    <location>
        <begin position="211"/>
        <end position="228"/>
    </location>
</feature>
<keyword evidence="7" id="KW-1185">Reference proteome</keyword>
<feature type="transmembrane region" description="Helical" evidence="5">
    <location>
        <begin position="44"/>
        <end position="66"/>
    </location>
</feature>
<dbReference type="Pfam" id="PF01925">
    <property type="entry name" value="TauE"/>
    <property type="match status" value="1"/>
</dbReference>
<keyword evidence="5" id="KW-1003">Cell membrane</keyword>
<dbReference type="PANTHER" id="PTHR43701:SF2">
    <property type="entry name" value="MEMBRANE TRANSPORTER PROTEIN YJNA-RELATED"/>
    <property type="match status" value="1"/>
</dbReference>
<feature type="transmembrane region" description="Helical" evidence="5">
    <location>
        <begin position="7"/>
        <end position="32"/>
    </location>
</feature>
<gene>
    <name evidence="6" type="ORF">RCIX2106</name>
</gene>
<evidence type="ECO:0000256" key="3">
    <source>
        <dbReference type="ARBA" id="ARBA00022989"/>
    </source>
</evidence>